<dbReference type="Proteomes" id="UP000826651">
    <property type="component" value="Unassembled WGS sequence"/>
</dbReference>
<protein>
    <submittedName>
        <fullName evidence="2">Uncharacterized protein</fullName>
    </submittedName>
</protein>
<dbReference type="EMBL" id="JAGSHT010000020">
    <property type="protein sequence ID" value="MBZ2198458.1"/>
    <property type="molecule type" value="Genomic_DNA"/>
</dbReference>
<evidence type="ECO:0000313" key="3">
    <source>
        <dbReference type="Proteomes" id="UP000826651"/>
    </source>
</evidence>
<sequence>MSLMIETPDGPAPYPWPLYLTACEHQARIALHHLNRVWALEQGHGGAAIWRTGFDELAVWADLQGAVMAAIILQRLLKPTGVRDRPAMPRGAAQQQAEERGRRLRTLLSVPEESPLLSVATTRHSLEHVDERIDAIVSARINSVSDWYITRGLWVDGLVSRNAEPGLNLQHVTLRRFDPELGVLVVDEDPIDLFQYEIAVYNLLEHLSDARSTLDKERPAGRSTFGGFRPRQHPDGDLINSRRQHIAQVRRQVRLGEQPAARGEPGT</sequence>
<keyword evidence="3" id="KW-1185">Reference proteome</keyword>
<evidence type="ECO:0000313" key="2">
    <source>
        <dbReference type="EMBL" id="MBZ2198458.1"/>
    </source>
</evidence>
<gene>
    <name evidence="2" type="ORF">KCQ71_20065</name>
</gene>
<feature type="region of interest" description="Disordered" evidence="1">
    <location>
        <begin position="213"/>
        <end position="238"/>
    </location>
</feature>
<accession>A0ABS7SGU4</accession>
<evidence type="ECO:0000256" key="1">
    <source>
        <dbReference type="SAM" id="MobiDB-lite"/>
    </source>
</evidence>
<organism evidence="2 3">
    <name type="scientific">Occultella gossypii</name>
    <dbReference type="NCBI Taxonomy" id="2800820"/>
    <lineage>
        <taxon>Bacteria</taxon>
        <taxon>Bacillati</taxon>
        <taxon>Actinomycetota</taxon>
        <taxon>Actinomycetes</taxon>
        <taxon>Micrococcales</taxon>
        <taxon>Ruaniaceae</taxon>
        <taxon>Occultella</taxon>
    </lineage>
</organism>
<proteinExistence type="predicted"/>
<comment type="caution">
    <text evidence="2">The sequence shown here is derived from an EMBL/GenBank/DDBJ whole genome shotgun (WGS) entry which is preliminary data.</text>
</comment>
<reference evidence="2 3" key="1">
    <citation type="submission" date="2021-04" db="EMBL/GenBank/DDBJ databases">
        <title>Ruania sp. nov., isolated from sandy soil of mangrove forest.</title>
        <authorList>
            <person name="Ge X."/>
            <person name="Huang R."/>
            <person name="Liu W."/>
        </authorList>
    </citation>
    <scope>NUCLEOTIDE SEQUENCE [LARGE SCALE GENOMIC DNA]</scope>
    <source>
        <strain evidence="2 3">N2-46</strain>
    </source>
</reference>
<dbReference type="RefSeq" id="WP_223409301.1">
    <property type="nucleotide sequence ID" value="NZ_JAGSHT010000020.1"/>
</dbReference>
<name>A0ABS7SGU4_9MICO</name>